<sequence>MSCLWMELFSPKAFQIDFEMAVINAIAILFPYAQIRGCFFHFSQCFWRKIQELGLATNYKTDGSALRSYAKVIQSLALCPLDQIDEAWEIIASFEPEGERVQEFTAYFMRTWLLSNAKFRREFWNHFDNDGMRTTNNLEGYHHALNKLVGAAHPNILKFIEIIKNEQQIFRKVLANIAGRAKPPNSREKYRLLHEAVERTKTLMRRGDISLSDYIEQIKRKNS</sequence>
<dbReference type="AlphaFoldDB" id="A0AAU9IJD7"/>
<name>A0AAU9IJD7_9CILI</name>
<accession>A0AAU9IJD7</accession>
<reference evidence="1" key="1">
    <citation type="submission" date="2021-09" db="EMBL/GenBank/DDBJ databases">
        <authorList>
            <consortium name="AG Swart"/>
            <person name="Singh M."/>
            <person name="Singh A."/>
            <person name="Seah K."/>
            <person name="Emmerich C."/>
        </authorList>
    </citation>
    <scope>NUCLEOTIDE SEQUENCE</scope>
    <source>
        <strain evidence="1">ATCC30299</strain>
    </source>
</reference>
<dbReference type="Proteomes" id="UP001162131">
    <property type="component" value="Unassembled WGS sequence"/>
</dbReference>
<keyword evidence="2" id="KW-1185">Reference proteome</keyword>
<protein>
    <recommendedName>
        <fullName evidence="3">MULE transposase domain-containing protein</fullName>
    </recommendedName>
</protein>
<gene>
    <name evidence="1" type="ORF">BSTOLATCC_MIC14767</name>
</gene>
<dbReference type="EMBL" id="CAJZBQ010000014">
    <property type="protein sequence ID" value="CAG9315619.1"/>
    <property type="molecule type" value="Genomic_DNA"/>
</dbReference>
<evidence type="ECO:0000313" key="1">
    <source>
        <dbReference type="EMBL" id="CAG9315619.1"/>
    </source>
</evidence>
<comment type="caution">
    <text evidence="1">The sequence shown here is derived from an EMBL/GenBank/DDBJ whole genome shotgun (WGS) entry which is preliminary data.</text>
</comment>
<organism evidence="1 2">
    <name type="scientific">Blepharisma stoltei</name>
    <dbReference type="NCBI Taxonomy" id="1481888"/>
    <lineage>
        <taxon>Eukaryota</taxon>
        <taxon>Sar</taxon>
        <taxon>Alveolata</taxon>
        <taxon>Ciliophora</taxon>
        <taxon>Postciliodesmatophora</taxon>
        <taxon>Heterotrichea</taxon>
        <taxon>Heterotrichida</taxon>
        <taxon>Blepharismidae</taxon>
        <taxon>Blepharisma</taxon>
    </lineage>
</organism>
<proteinExistence type="predicted"/>
<evidence type="ECO:0008006" key="3">
    <source>
        <dbReference type="Google" id="ProtNLM"/>
    </source>
</evidence>
<evidence type="ECO:0000313" key="2">
    <source>
        <dbReference type="Proteomes" id="UP001162131"/>
    </source>
</evidence>